<evidence type="ECO:0000256" key="5">
    <source>
        <dbReference type="ARBA" id="ARBA00022840"/>
    </source>
</evidence>
<dbReference type="Pfam" id="PF17042">
    <property type="entry name" value="NBD_C"/>
    <property type="match status" value="1"/>
</dbReference>
<dbReference type="AlphaFoldDB" id="A0A2T3N9N2"/>
<sequence>MPKLIVIADDFTGSNDTGVQLAKRGATVAVALAGKPITCDIPVINTESRATAPEISAQAVKAAVRGNASEDTKVVFKKIDSTFRGNIGAEIEAATTAFEAEIIIVAGAIPAAGRTTVGGKCLVNGVPVAETEFASDPKTPVKSSLIAEIIASQSALPCRNVSLVQIRAGQLNTEIEGASNTAAPQVIIADAETEDDLAIIGKAIEAANKKTVLVGAAGIAGQLPRSLFMNTNPLPVLVLAGSMSEVTQNQVQHCQQSGLQTVDIDAQDIYRHHDRTLANALEHVASVIKAGKSCAVRTAADQAERQRAQAFCEQQGISGTELGNAVAGFLGKLGKSLMESYPLSGVLFTGGDIATAVATEIGADGYVIKGEVLPCIPHGHFTEHSTKVVTKAGGFGSIDAIEKIISYLQEKE</sequence>
<dbReference type="RefSeq" id="WP_107299657.1">
    <property type="nucleotide sequence ID" value="NZ_PYMB01000011.1"/>
</dbReference>
<evidence type="ECO:0000256" key="3">
    <source>
        <dbReference type="ARBA" id="ARBA00022741"/>
    </source>
</evidence>
<dbReference type="EMBL" id="PYMB01000011">
    <property type="protein sequence ID" value="PSW10242.1"/>
    <property type="molecule type" value="Genomic_DNA"/>
</dbReference>
<dbReference type="InterPro" id="IPR010737">
    <property type="entry name" value="4-carb_acid_sugar_kinase_N"/>
</dbReference>
<comment type="caution">
    <text evidence="9">The sequence shown here is derived from an EMBL/GenBank/DDBJ whole genome shotgun (WGS) entry which is preliminary data.</text>
</comment>
<feature type="domain" description="Four-carbon acid sugar kinase N-terminal" evidence="7">
    <location>
        <begin position="4"/>
        <end position="223"/>
    </location>
</feature>
<evidence type="ECO:0000256" key="4">
    <source>
        <dbReference type="ARBA" id="ARBA00022777"/>
    </source>
</evidence>
<organism evidence="9 10">
    <name type="scientific">Photobacterium rosenbergii</name>
    <dbReference type="NCBI Taxonomy" id="294936"/>
    <lineage>
        <taxon>Bacteria</taxon>
        <taxon>Pseudomonadati</taxon>
        <taxon>Pseudomonadota</taxon>
        <taxon>Gammaproteobacteria</taxon>
        <taxon>Vibrionales</taxon>
        <taxon>Vibrionaceae</taxon>
        <taxon>Photobacterium</taxon>
    </lineage>
</organism>
<proteinExistence type="inferred from homology"/>
<reference evidence="9 10" key="1">
    <citation type="submission" date="2018-03" db="EMBL/GenBank/DDBJ databases">
        <title>Whole genome sequencing of Histamine producing bacteria.</title>
        <authorList>
            <person name="Butler K."/>
        </authorList>
    </citation>
    <scope>NUCLEOTIDE SEQUENCE [LARGE SCALE GENOMIC DNA]</scope>
    <source>
        <strain evidence="9 10">DSM 19138</strain>
    </source>
</reference>
<dbReference type="Gene3D" id="3.40.50.10840">
    <property type="entry name" value="Putative sugar-binding, N-terminal domain"/>
    <property type="match status" value="1"/>
</dbReference>
<evidence type="ECO:0008006" key="11">
    <source>
        <dbReference type="Google" id="ProtNLM"/>
    </source>
</evidence>
<evidence type="ECO:0000259" key="7">
    <source>
        <dbReference type="Pfam" id="PF07005"/>
    </source>
</evidence>
<keyword evidence="6" id="KW-0119">Carbohydrate metabolism</keyword>
<keyword evidence="5" id="KW-0067">ATP-binding</keyword>
<keyword evidence="3" id="KW-0547">Nucleotide-binding</keyword>
<evidence type="ECO:0000313" key="10">
    <source>
        <dbReference type="Proteomes" id="UP000241346"/>
    </source>
</evidence>
<evidence type="ECO:0000256" key="6">
    <source>
        <dbReference type="ARBA" id="ARBA00023277"/>
    </source>
</evidence>
<evidence type="ECO:0000256" key="1">
    <source>
        <dbReference type="ARBA" id="ARBA00005715"/>
    </source>
</evidence>
<name>A0A2T3N9N2_9GAMM</name>
<feature type="domain" description="Four-carbon acid sugar kinase nucleotide binding" evidence="8">
    <location>
        <begin position="237"/>
        <end position="400"/>
    </location>
</feature>
<dbReference type="Pfam" id="PF07005">
    <property type="entry name" value="SBD_N"/>
    <property type="match status" value="1"/>
</dbReference>
<dbReference type="SUPFAM" id="SSF142764">
    <property type="entry name" value="YgbK-like"/>
    <property type="match status" value="1"/>
</dbReference>
<dbReference type="InterPro" id="IPR042213">
    <property type="entry name" value="NBD_C_sf"/>
</dbReference>
<gene>
    <name evidence="9" type="ORF">C9J01_18685</name>
</gene>
<dbReference type="GO" id="GO:0016301">
    <property type="term" value="F:kinase activity"/>
    <property type="evidence" value="ECO:0007669"/>
    <property type="project" value="UniProtKB-KW"/>
</dbReference>
<evidence type="ECO:0000259" key="8">
    <source>
        <dbReference type="Pfam" id="PF17042"/>
    </source>
</evidence>
<keyword evidence="4" id="KW-0418">Kinase</keyword>
<dbReference type="GO" id="GO:0005524">
    <property type="term" value="F:ATP binding"/>
    <property type="evidence" value="ECO:0007669"/>
    <property type="project" value="UniProtKB-KW"/>
</dbReference>
<dbReference type="InterPro" id="IPR037051">
    <property type="entry name" value="4-carb_acid_sugar_kinase_N_sf"/>
</dbReference>
<evidence type="ECO:0000313" key="9">
    <source>
        <dbReference type="EMBL" id="PSW10242.1"/>
    </source>
</evidence>
<dbReference type="InterPro" id="IPR031475">
    <property type="entry name" value="NBD_C"/>
</dbReference>
<accession>A0A2T3N9N2</accession>
<keyword evidence="2" id="KW-0808">Transferase</keyword>
<evidence type="ECO:0000256" key="2">
    <source>
        <dbReference type="ARBA" id="ARBA00022679"/>
    </source>
</evidence>
<dbReference type="OrthoDB" id="191465at2"/>
<dbReference type="Proteomes" id="UP000241346">
    <property type="component" value="Unassembled WGS sequence"/>
</dbReference>
<dbReference type="Gene3D" id="3.40.980.20">
    <property type="entry name" value="Four-carbon acid sugar kinase, nucleotide binding domain"/>
    <property type="match status" value="1"/>
</dbReference>
<protein>
    <recommendedName>
        <fullName evidence="11">Four-carbon acid sugar kinase family protein</fullName>
    </recommendedName>
</protein>
<comment type="similarity">
    <text evidence="1">Belongs to the four-carbon acid sugar kinase family.</text>
</comment>